<feature type="domain" description="HTTM" evidence="2">
    <location>
        <begin position="14"/>
        <end position="140"/>
    </location>
</feature>
<feature type="transmembrane region" description="Helical" evidence="1">
    <location>
        <begin position="78"/>
        <end position="100"/>
    </location>
</feature>
<dbReference type="Proteomes" id="UP000275024">
    <property type="component" value="Unassembled WGS sequence"/>
</dbReference>
<sequence>MATKLSERVPSMARAVAVPLHNLGVAAVAVQICLVYMVSGLYKVQGQVWQDGTALFYILRVDEFELPGVSSIIYENDLLVYLGTYATVIFLIYFPLGVLVPRIRPWAAAASIGFHLSIAVIMGLTSFALTMVACDLVFLSGAIDRALDWARDSVKRLGGSRVSQATEAIEAVDNSDRPSGVSTMESKETA</sequence>
<dbReference type="EMBL" id="RBDY01000011">
    <property type="protein sequence ID" value="RKN21570.1"/>
    <property type="molecule type" value="Genomic_DNA"/>
</dbReference>
<keyword evidence="1" id="KW-1133">Transmembrane helix</keyword>
<reference evidence="5 6" key="1">
    <citation type="submission" date="2018-09" db="EMBL/GenBank/DDBJ databases">
        <title>Streptomyces sp. nov. DS1-2, an endophytic actinomycete isolated from roots of Dendrobium scabrilingue.</title>
        <authorList>
            <person name="Kuncharoen N."/>
            <person name="Kudo T."/>
            <person name="Ohkuma M."/>
            <person name="Yuki M."/>
            <person name="Tanasupawat S."/>
        </authorList>
    </citation>
    <scope>NUCLEOTIDE SEQUENCE [LARGE SCALE GENOMIC DNA]</scope>
    <source>
        <strain evidence="3 6">AZ1-7</strain>
        <strain evidence="4 5">DS1-2</strain>
    </source>
</reference>
<evidence type="ECO:0000313" key="5">
    <source>
        <dbReference type="Proteomes" id="UP000268652"/>
    </source>
</evidence>
<evidence type="ECO:0000313" key="3">
    <source>
        <dbReference type="EMBL" id="RKN08396.1"/>
    </source>
</evidence>
<dbReference type="AlphaFoldDB" id="A0A3A9WKX8"/>
<keyword evidence="5" id="KW-1185">Reference proteome</keyword>
<feature type="transmembrane region" description="Helical" evidence="1">
    <location>
        <begin position="112"/>
        <end position="139"/>
    </location>
</feature>
<dbReference type="Proteomes" id="UP000268652">
    <property type="component" value="Unassembled WGS sequence"/>
</dbReference>
<evidence type="ECO:0000313" key="6">
    <source>
        <dbReference type="Proteomes" id="UP000275024"/>
    </source>
</evidence>
<keyword evidence="1" id="KW-0472">Membrane</keyword>
<proteinExistence type="predicted"/>
<protein>
    <recommendedName>
        <fullName evidence="2">HTTM domain-containing protein</fullName>
    </recommendedName>
</protein>
<feature type="transmembrane region" description="Helical" evidence="1">
    <location>
        <begin position="20"/>
        <end position="42"/>
    </location>
</feature>
<dbReference type="OrthoDB" id="128729at2"/>
<organism evidence="3 6">
    <name type="scientific">Streptomyces radicis</name>
    <dbReference type="NCBI Taxonomy" id="1750517"/>
    <lineage>
        <taxon>Bacteria</taxon>
        <taxon>Bacillati</taxon>
        <taxon>Actinomycetota</taxon>
        <taxon>Actinomycetes</taxon>
        <taxon>Kitasatosporales</taxon>
        <taxon>Streptomycetaceae</taxon>
        <taxon>Streptomyces</taxon>
    </lineage>
</organism>
<dbReference type="InterPro" id="IPR052964">
    <property type="entry name" value="Sporulation_signal_mat"/>
</dbReference>
<dbReference type="PANTHER" id="PTHR39535:SF2">
    <property type="entry name" value="HTTM DOMAIN-CONTAINING PROTEIN"/>
    <property type="match status" value="1"/>
</dbReference>
<name>A0A3A9WKX8_9ACTN</name>
<evidence type="ECO:0000256" key="1">
    <source>
        <dbReference type="SAM" id="Phobius"/>
    </source>
</evidence>
<gene>
    <name evidence="4" type="ORF">D7318_16550</name>
    <name evidence="3" type="ORF">D7319_15895</name>
</gene>
<dbReference type="PANTHER" id="PTHR39535">
    <property type="entry name" value="SPORULATION-DELAYING PROTEIN SDPB"/>
    <property type="match status" value="1"/>
</dbReference>
<dbReference type="RefSeq" id="WP_120697888.1">
    <property type="nucleotide sequence ID" value="NZ_RBDX01000011.1"/>
</dbReference>
<evidence type="ECO:0000313" key="4">
    <source>
        <dbReference type="EMBL" id="RKN21570.1"/>
    </source>
</evidence>
<accession>A0A3A9WKX8</accession>
<dbReference type="InterPro" id="IPR053934">
    <property type="entry name" value="HTTM_dom"/>
</dbReference>
<keyword evidence="1" id="KW-0812">Transmembrane</keyword>
<dbReference type="Pfam" id="PF05090">
    <property type="entry name" value="HTTM"/>
    <property type="match status" value="1"/>
</dbReference>
<evidence type="ECO:0000259" key="2">
    <source>
        <dbReference type="Pfam" id="PF05090"/>
    </source>
</evidence>
<dbReference type="EMBL" id="RBDX01000011">
    <property type="protein sequence ID" value="RKN08396.1"/>
    <property type="molecule type" value="Genomic_DNA"/>
</dbReference>
<comment type="caution">
    <text evidence="3">The sequence shown here is derived from an EMBL/GenBank/DDBJ whole genome shotgun (WGS) entry which is preliminary data.</text>
</comment>